<dbReference type="Proteomes" id="UP000184510">
    <property type="component" value="Unassembled WGS sequence"/>
</dbReference>
<dbReference type="InterPro" id="IPR003661">
    <property type="entry name" value="HisK_dim/P_dom"/>
</dbReference>
<dbReference type="GO" id="GO:0005886">
    <property type="term" value="C:plasma membrane"/>
    <property type="evidence" value="ECO:0007669"/>
    <property type="project" value="TreeGrafter"/>
</dbReference>
<dbReference type="PROSITE" id="PS50885">
    <property type="entry name" value="HAMP"/>
    <property type="match status" value="1"/>
</dbReference>
<dbReference type="InterPro" id="IPR003594">
    <property type="entry name" value="HATPase_dom"/>
</dbReference>
<comment type="catalytic activity">
    <reaction evidence="1">
        <text>ATP + protein L-histidine = ADP + protein N-phospho-L-histidine.</text>
        <dbReference type="EC" id="2.7.13.3"/>
    </reaction>
</comment>
<keyword evidence="7 13" id="KW-0418">Kinase</keyword>
<evidence type="ECO:0000259" key="11">
    <source>
        <dbReference type="PROSITE" id="PS50109"/>
    </source>
</evidence>
<evidence type="ECO:0000256" key="1">
    <source>
        <dbReference type="ARBA" id="ARBA00000085"/>
    </source>
</evidence>
<dbReference type="GO" id="GO:0000155">
    <property type="term" value="F:phosphorelay sensor kinase activity"/>
    <property type="evidence" value="ECO:0007669"/>
    <property type="project" value="InterPro"/>
</dbReference>
<dbReference type="SMART" id="SM00387">
    <property type="entry name" value="HATPase_c"/>
    <property type="match status" value="1"/>
</dbReference>
<dbReference type="OrthoDB" id="9809766at2"/>
<sequence length="460" mass="51392">MKIRSISKHLLVTQALLLTLLVFMFAGGLYSYVRGVLYNKLERQLAEDAQALSLLIEIERWTDKNGVQHREIDIETDDFQLPAYEQDDQGNGYIFLNAKGEVVTQSPYADSRFIDLAEKRRALQGEVRILKIQFLPRKAGVDEPKWSLVVYRSTQEIQEILSSIMLGSILCGSVLVVLAVAACWWSVRSGVSPVNDLAHEVSEVDVTDLSYRVELAQLPEELRPVGEKLNDLLERIETAFARERRFSASAAHELRTPLAELKAILQVGDSMAEGNLKQMFQDGDEVVQKMESLLVTLLTLMGGRSEELSLKEKSIHLVEFLQKRIEENAEGYPDTQIALELDGANAQILADEGLLSRVMDNLINNALSYADEGTAVRVWSQLDNDGASIVVSNQCSLLEEGDREFLTEPFWRKDAARSGGEHLGLGLNLVKKYCEVMGWQLTIGGKLPEVEITVSGIQLQ</sequence>
<evidence type="ECO:0000313" key="13">
    <source>
        <dbReference type="EMBL" id="SHI74931.1"/>
    </source>
</evidence>
<dbReference type="PANTHER" id="PTHR45436:SF16">
    <property type="entry name" value="HISTIDINE KINASE"/>
    <property type="match status" value="1"/>
</dbReference>
<evidence type="ECO:0000256" key="8">
    <source>
        <dbReference type="ARBA" id="ARBA00022989"/>
    </source>
</evidence>
<keyword evidence="10" id="KW-0472">Membrane</keyword>
<dbReference type="SUPFAM" id="SSF47384">
    <property type="entry name" value="Homodimeric domain of signal transducing histidine kinase"/>
    <property type="match status" value="1"/>
</dbReference>
<comment type="subcellular location">
    <subcellularLocation>
        <location evidence="2">Membrane</location>
    </subcellularLocation>
</comment>
<dbReference type="InterPro" id="IPR005467">
    <property type="entry name" value="His_kinase_dom"/>
</dbReference>
<keyword evidence="4" id="KW-0597">Phosphoprotein</keyword>
<organism evidence="13 14">
    <name type="scientific">Rubritalea squalenifaciens DSM 18772</name>
    <dbReference type="NCBI Taxonomy" id="1123071"/>
    <lineage>
        <taxon>Bacteria</taxon>
        <taxon>Pseudomonadati</taxon>
        <taxon>Verrucomicrobiota</taxon>
        <taxon>Verrucomicrobiia</taxon>
        <taxon>Verrucomicrobiales</taxon>
        <taxon>Rubritaleaceae</taxon>
        <taxon>Rubritalea</taxon>
    </lineage>
</organism>
<reference evidence="13 14" key="1">
    <citation type="submission" date="2016-11" db="EMBL/GenBank/DDBJ databases">
        <authorList>
            <person name="Jaros S."/>
            <person name="Januszkiewicz K."/>
            <person name="Wedrychowicz H."/>
        </authorList>
    </citation>
    <scope>NUCLEOTIDE SEQUENCE [LARGE SCALE GENOMIC DNA]</scope>
    <source>
        <strain evidence="13 14">DSM 18772</strain>
    </source>
</reference>
<dbReference type="CDD" id="cd00082">
    <property type="entry name" value="HisKA"/>
    <property type="match status" value="1"/>
</dbReference>
<protein>
    <recommendedName>
        <fullName evidence="3">histidine kinase</fullName>
        <ecNumber evidence="3">2.7.13.3</ecNumber>
    </recommendedName>
</protein>
<evidence type="ECO:0000313" key="14">
    <source>
        <dbReference type="Proteomes" id="UP000184510"/>
    </source>
</evidence>
<keyword evidence="14" id="KW-1185">Reference proteome</keyword>
<dbReference type="Gene3D" id="1.10.287.130">
    <property type="match status" value="1"/>
</dbReference>
<evidence type="ECO:0000256" key="4">
    <source>
        <dbReference type="ARBA" id="ARBA00022553"/>
    </source>
</evidence>
<dbReference type="SUPFAM" id="SSF55874">
    <property type="entry name" value="ATPase domain of HSP90 chaperone/DNA topoisomerase II/histidine kinase"/>
    <property type="match status" value="1"/>
</dbReference>
<dbReference type="InterPro" id="IPR050428">
    <property type="entry name" value="TCS_sensor_his_kinase"/>
</dbReference>
<proteinExistence type="predicted"/>
<dbReference type="RefSeq" id="WP_143158176.1">
    <property type="nucleotide sequence ID" value="NZ_FQYR01000002.1"/>
</dbReference>
<evidence type="ECO:0000256" key="2">
    <source>
        <dbReference type="ARBA" id="ARBA00004370"/>
    </source>
</evidence>
<name>A0A1M6DNY5_9BACT</name>
<dbReference type="Gene3D" id="3.30.565.10">
    <property type="entry name" value="Histidine kinase-like ATPase, C-terminal domain"/>
    <property type="match status" value="1"/>
</dbReference>
<feature type="transmembrane region" description="Helical" evidence="10">
    <location>
        <begin position="160"/>
        <end position="185"/>
    </location>
</feature>
<dbReference type="InterPro" id="IPR036097">
    <property type="entry name" value="HisK_dim/P_sf"/>
</dbReference>
<dbReference type="EC" id="2.7.13.3" evidence="3"/>
<keyword evidence="5" id="KW-0808">Transferase</keyword>
<accession>A0A1M6DNY5</accession>
<gene>
    <name evidence="13" type="ORF">SAMN02745181_0795</name>
</gene>
<evidence type="ECO:0000256" key="3">
    <source>
        <dbReference type="ARBA" id="ARBA00012438"/>
    </source>
</evidence>
<dbReference type="InterPro" id="IPR003660">
    <property type="entry name" value="HAMP_dom"/>
</dbReference>
<evidence type="ECO:0000256" key="10">
    <source>
        <dbReference type="SAM" id="Phobius"/>
    </source>
</evidence>
<dbReference type="CDD" id="cd00075">
    <property type="entry name" value="HATPase"/>
    <property type="match status" value="1"/>
</dbReference>
<keyword evidence="6 10" id="KW-0812">Transmembrane</keyword>
<keyword evidence="9" id="KW-0902">Two-component regulatory system</keyword>
<dbReference type="InParanoid" id="A0A1M6DNY5"/>
<dbReference type="AlphaFoldDB" id="A0A1M6DNY5"/>
<dbReference type="Pfam" id="PF02518">
    <property type="entry name" value="HATPase_c"/>
    <property type="match status" value="1"/>
</dbReference>
<evidence type="ECO:0000256" key="5">
    <source>
        <dbReference type="ARBA" id="ARBA00022679"/>
    </source>
</evidence>
<dbReference type="EMBL" id="FQYR01000002">
    <property type="protein sequence ID" value="SHI74931.1"/>
    <property type="molecule type" value="Genomic_DNA"/>
</dbReference>
<evidence type="ECO:0000256" key="6">
    <source>
        <dbReference type="ARBA" id="ARBA00022692"/>
    </source>
</evidence>
<feature type="domain" description="Histidine kinase" evidence="11">
    <location>
        <begin position="249"/>
        <end position="460"/>
    </location>
</feature>
<dbReference type="InterPro" id="IPR036890">
    <property type="entry name" value="HATPase_C_sf"/>
</dbReference>
<evidence type="ECO:0000256" key="9">
    <source>
        <dbReference type="ARBA" id="ARBA00023012"/>
    </source>
</evidence>
<evidence type="ECO:0000256" key="7">
    <source>
        <dbReference type="ARBA" id="ARBA00022777"/>
    </source>
</evidence>
<evidence type="ECO:0000259" key="12">
    <source>
        <dbReference type="PROSITE" id="PS50885"/>
    </source>
</evidence>
<dbReference type="PROSITE" id="PS50109">
    <property type="entry name" value="HIS_KIN"/>
    <property type="match status" value="1"/>
</dbReference>
<dbReference type="PANTHER" id="PTHR45436">
    <property type="entry name" value="SENSOR HISTIDINE KINASE YKOH"/>
    <property type="match status" value="1"/>
</dbReference>
<feature type="domain" description="HAMP" evidence="12">
    <location>
        <begin position="188"/>
        <end position="241"/>
    </location>
</feature>
<dbReference type="STRING" id="1123071.SAMN02745181_0795"/>
<keyword evidence="8 10" id="KW-1133">Transmembrane helix</keyword>